<organism evidence="13">
    <name type="scientific">uncultured marine group II/III euryarchaeote KM3_177_A07</name>
    <dbReference type="NCBI Taxonomy" id="1457938"/>
    <lineage>
        <taxon>Archaea</taxon>
        <taxon>Methanobacteriati</taxon>
        <taxon>Methanobacteriota</taxon>
        <taxon>environmental samples</taxon>
    </lineage>
</organism>
<dbReference type="NCBIfam" id="NF002636">
    <property type="entry name" value="PRK02304.1-5"/>
    <property type="match status" value="1"/>
</dbReference>
<evidence type="ECO:0000256" key="3">
    <source>
        <dbReference type="ARBA" id="ARBA00004496"/>
    </source>
</evidence>
<keyword evidence="7 11" id="KW-0963">Cytoplasm</keyword>
<dbReference type="InterPro" id="IPR005764">
    <property type="entry name" value="Ade_phspho_trans"/>
</dbReference>
<name>A0A075GLA6_9EURY</name>
<evidence type="ECO:0000256" key="4">
    <source>
        <dbReference type="ARBA" id="ARBA00004659"/>
    </source>
</evidence>
<feature type="domain" description="Phosphoribosyltransferase" evidence="12">
    <location>
        <begin position="40"/>
        <end position="156"/>
    </location>
</feature>
<keyword evidence="9 11" id="KW-0808">Transferase</keyword>
<dbReference type="CDD" id="cd06223">
    <property type="entry name" value="PRTases_typeI"/>
    <property type="match status" value="1"/>
</dbReference>
<dbReference type="NCBIfam" id="TIGR01090">
    <property type="entry name" value="apt"/>
    <property type="match status" value="1"/>
</dbReference>
<dbReference type="HAMAP" id="MF_00004">
    <property type="entry name" value="Aden_phosphoribosyltr"/>
    <property type="match status" value="1"/>
</dbReference>
<evidence type="ECO:0000256" key="6">
    <source>
        <dbReference type="ARBA" id="ARBA00011893"/>
    </source>
</evidence>
<dbReference type="SUPFAM" id="SSF53271">
    <property type="entry name" value="PRTase-like"/>
    <property type="match status" value="1"/>
</dbReference>
<dbReference type="PANTHER" id="PTHR32315:SF3">
    <property type="entry name" value="ADENINE PHOSPHORIBOSYLTRANSFERASE"/>
    <property type="match status" value="1"/>
</dbReference>
<gene>
    <name evidence="11 13" type="primary">apt</name>
</gene>
<dbReference type="GO" id="GO:0006168">
    <property type="term" value="P:adenine salvage"/>
    <property type="evidence" value="ECO:0007669"/>
    <property type="project" value="InterPro"/>
</dbReference>
<comment type="subunit">
    <text evidence="11">Homodimer.</text>
</comment>
<comment type="function">
    <text evidence="2 11">Catalyzes a salvage reaction resulting in the formation of AMP, that is energically less costly than de novo synthesis.</text>
</comment>
<dbReference type="GO" id="GO:0006166">
    <property type="term" value="P:purine ribonucleoside salvage"/>
    <property type="evidence" value="ECO:0007669"/>
    <property type="project" value="UniProtKB-UniRule"/>
</dbReference>
<evidence type="ECO:0000256" key="7">
    <source>
        <dbReference type="ARBA" id="ARBA00022490"/>
    </source>
</evidence>
<evidence type="ECO:0000256" key="8">
    <source>
        <dbReference type="ARBA" id="ARBA00022676"/>
    </source>
</evidence>
<comment type="subcellular location">
    <subcellularLocation>
        <location evidence="3 11">Cytoplasm</location>
    </subcellularLocation>
</comment>
<comment type="similarity">
    <text evidence="5 11">Belongs to the purine/pyrimidine phosphoribosyltransferase family.</text>
</comment>
<comment type="pathway">
    <text evidence="4 11">Purine metabolism; AMP biosynthesis via salvage pathway; AMP from adenine: step 1/1.</text>
</comment>
<evidence type="ECO:0000313" key="13">
    <source>
        <dbReference type="EMBL" id="AIF04856.1"/>
    </source>
</evidence>
<sequence length="177" mass="19111">MNPDERLSLIADRIRDVPDFPRPGILFKDITPLLADPLAFHAATEALAAPYHGTHIDLVVGIEARGFIFGTPVAKLLDVGFVPIRKPGKLPWETHSVSYELEYGSDALEIHADAVAEGERVLVVDDLLATGGTSRAACDLLAGMGAEVVEVAILIELEFLKGRARLAPFEARSVLTF</sequence>
<dbReference type="GO" id="GO:0044209">
    <property type="term" value="P:AMP salvage"/>
    <property type="evidence" value="ECO:0007669"/>
    <property type="project" value="UniProtKB-UniRule"/>
</dbReference>
<dbReference type="Gene3D" id="3.40.50.2020">
    <property type="match status" value="1"/>
</dbReference>
<keyword evidence="8 11" id="KW-0328">Glycosyltransferase</keyword>
<evidence type="ECO:0000256" key="11">
    <source>
        <dbReference type="HAMAP-Rule" id="MF_00004"/>
    </source>
</evidence>
<proteinExistence type="inferred from homology"/>
<dbReference type="GO" id="GO:0005737">
    <property type="term" value="C:cytoplasm"/>
    <property type="evidence" value="ECO:0007669"/>
    <property type="project" value="UniProtKB-SubCell"/>
</dbReference>
<evidence type="ECO:0000256" key="9">
    <source>
        <dbReference type="ARBA" id="ARBA00022679"/>
    </source>
</evidence>
<dbReference type="GO" id="GO:0016208">
    <property type="term" value="F:AMP binding"/>
    <property type="evidence" value="ECO:0007669"/>
    <property type="project" value="TreeGrafter"/>
</dbReference>
<dbReference type="AlphaFoldDB" id="A0A075GLA6"/>
<dbReference type="GO" id="GO:0002055">
    <property type="term" value="F:adenine binding"/>
    <property type="evidence" value="ECO:0007669"/>
    <property type="project" value="TreeGrafter"/>
</dbReference>
<keyword evidence="10 11" id="KW-0660">Purine salvage</keyword>
<dbReference type="NCBIfam" id="NF002634">
    <property type="entry name" value="PRK02304.1-3"/>
    <property type="match status" value="1"/>
</dbReference>
<dbReference type="PANTHER" id="PTHR32315">
    <property type="entry name" value="ADENINE PHOSPHORIBOSYLTRANSFERASE"/>
    <property type="match status" value="1"/>
</dbReference>
<dbReference type="EC" id="2.4.2.7" evidence="6 11"/>
<comment type="catalytic activity">
    <reaction evidence="1 11">
        <text>AMP + diphosphate = 5-phospho-alpha-D-ribose 1-diphosphate + adenine</text>
        <dbReference type="Rhea" id="RHEA:16609"/>
        <dbReference type="ChEBI" id="CHEBI:16708"/>
        <dbReference type="ChEBI" id="CHEBI:33019"/>
        <dbReference type="ChEBI" id="CHEBI:58017"/>
        <dbReference type="ChEBI" id="CHEBI:456215"/>
        <dbReference type="EC" id="2.4.2.7"/>
    </reaction>
</comment>
<dbReference type="InterPro" id="IPR050054">
    <property type="entry name" value="UPRTase/APRTase"/>
</dbReference>
<dbReference type="InterPro" id="IPR000836">
    <property type="entry name" value="PRTase_dom"/>
</dbReference>
<dbReference type="EMBL" id="KF900721">
    <property type="protein sequence ID" value="AIF04856.1"/>
    <property type="molecule type" value="Genomic_DNA"/>
</dbReference>
<dbReference type="Pfam" id="PF00156">
    <property type="entry name" value="Pribosyltran"/>
    <property type="match status" value="1"/>
</dbReference>
<evidence type="ECO:0000259" key="12">
    <source>
        <dbReference type="Pfam" id="PF00156"/>
    </source>
</evidence>
<accession>A0A075GLA6</accession>
<dbReference type="UniPathway" id="UPA00588">
    <property type="reaction ID" value="UER00646"/>
</dbReference>
<dbReference type="InterPro" id="IPR029057">
    <property type="entry name" value="PRTase-like"/>
</dbReference>
<protein>
    <recommendedName>
        <fullName evidence="6 11">Adenine phosphoribosyltransferase</fullName>
        <shortName evidence="11">APRT</shortName>
        <ecNumber evidence="6 11">2.4.2.7</ecNumber>
    </recommendedName>
</protein>
<dbReference type="FunFam" id="3.40.50.2020:FF:000021">
    <property type="entry name" value="Adenine phosphoribosyltransferase"/>
    <property type="match status" value="1"/>
</dbReference>
<evidence type="ECO:0000256" key="1">
    <source>
        <dbReference type="ARBA" id="ARBA00000868"/>
    </source>
</evidence>
<evidence type="ECO:0000256" key="5">
    <source>
        <dbReference type="ARBA" id="ARBA00008391"/>
    </source>
</evidence>
<dbReference type="GO" id="GO:0003999">
    <property type="term" value="F:adenine phosphoribosyltransferase activity"/>
    <property type="evidence" value="ECO:0007669"/>
    <property type="project" value="UniProtKB-UniRule"/>
</dbReference>
<evidence type="ECO:0000256" key="10">
    <source>
        <dbReference type="ARBA" id="ARBA00022726"/>
    </source>
</evidence>
<reference evidence="13" key="1">
    <citation type="journal article" date="2014" name="Genome Biol. Evol.">
        <title>Pangenome evidence for extensive interdomain horizontal transfer affecting lineage core and shell genes in uncultured planktonic thaumarchaeota and euryarchaeota.</title>
        <authorList>
            <person name="Deschamps P."/>
            <person name="Zivanovic Y."/>
            <person name="Moreira D."/>
            <person name="Rodriguez-Valera F."/>
            <person name="Lopez-Garcia P."/>
        </authorList>
    </citation>
    <scope>NUCLEOTIDE SEQUENCE</scope>
</reference>
<evidence type="ECO:0000256" key="2">
    <source>
        <dbReference type="ARBA" id="ARBA00003968"/>
    </source>
</evidence>